<evidence type="ECO:0000256" key="4">
    <source>
        <dbReference type="ARBA" id="ARBA00022531"/>
    </source>
</evidence>
<dbReference type="GO" id="GO:0019684">
    <property type="term" value="P:photosynthesis, light reaction"/>
    <property type="evidence" value="ECO:0007669"/>
    <property type="project" value="InterPro"/>
</dbReference>
<evidence type="ECO:0000256" key="3">
    <source>
        <dbReference type="ARBA" id="ARBA00022448"/>
    </source>
</evidence>
<keyword evidence="10" id="KW-0732">Signal</keyword>
<dbReference type="InterPro" id="IPR036280">
    <property type="entry name" value="Multihaem_cyt_sf"/>
</dbReference>
<dbReference type="NCBIfam" id="NF033196">
    <property type="entry name" value="c_type_nonphoto"/>
    <property type="match status" value="1"/>
</dbReference>
<evidence type="ECO:0000256" key="9">
    <source>
        <dbReference type="SAM" id="MobiDB-lite"/>
    </source>
</evidence>
<evidence type="ECO:0000256" key="5">
    <source>
        <dbReference type="ARBA" id="ARBA00022617"/>
    </source>
</evidence>
<protein>
    <recommendedName>
        <fullName evidence="2">Photosynthetic reaction center cytochrome c subunit</fullName>
    </recommendedName>
</protein>
<keyword evidence="6" id="KW-0479">Metal-binding</keyword>
<keyword evidence="5" id="KW-0349">Heme</keyword>
<feature type="chain" id="PRO_5011693891" description="Photosynthetic reaction center cytochrome c subunit" evidence="10">
    <location>
        <begin position="25"/>
        <end position="176"/>
    </location>
</feature>
<feature type="compositionally biased region" description="Basic and acidic residues" evidence="9">
    <location>
        <begin position="138"/>
        <end position="151"/>
    </location>
</feature>
<evidence type="ECO:0000256" key="1">
    <source>
        <dbReference type="ARBA" id="ARBA00003196"/>
    </source>
</evidence>
<keyword evidence="7" id="KW-0249">Electron transport</keyword>
<comment type="function">
    <text evidence="1">The reaction center of purple bacteria contains a tightly bound cytochrome molecule which re-reduces the photo oxidized primary electron donor.</text>
</comment>
<dbReference type="Proteomes" id="UP000199031">
    <property type="component" value="Unassembled WGS sequence"/>
</dbReference>
<evidence type="ECO:0000256" key="8">
    <source>
        <dbReference type="ARBA" id="ARBA00023004"/>
    </source>
</evidence>
<keyword evidence="8" id="KW-0408">Iron</keyword>
<dbReference type="AlphaFoldDB" id="A0A1I5YCR6"/>
<gene>
    <name evidence="11" type="ORF">SAMN05444277_111117</name>
</gene>
<keyword evidence="3" id="KW-0813">Transport</keyword>
<dbReference type="SUPFAM" id="SSF48695">
    <property type="entry name" value="Multiheme cytochromes"/>
    <property type="match status" value="1"/>
</dbReference>
<feature type="region of interest" description="Disordered" evidence="9">
    <location>
        <begin position="137"/>
        <end position="176"/>
    </location>
</feature>
<evidence type="ECO:0000256" key="6">
    <source>
        <dbReference type="ARBA" id="ARBA00022723"/>
    </source>
</evidence>
<organism evidence="11 12">
    <name type="scientific">Parafilimonas terrae</name>
    <dbReference type="NCBI Taxonomy" id="1465490"/>
    <lineage>
        <taxon>Bacteria</taxon>
        <taxon>Pseudomonadati</taxon>
        <taxon>Bacteroidota</taxon>
        <taxon>Chitinophagia</taxon>
        <taxon>Chitinophagales</taxon>
        <taxon>Chitinophagaceae</taxon>
        <taxon>Parafilimonas</taxon>
    </lineage>
</organism>
<dbReference type="Pfam" id="PF02276">
    <property type="entry name" value="CytoC_RC"/>
    <property type="match status" value="1"/>
</dbReference>
<proteinExistence type="predicted"/>
<evidence type="ECO:0000256" key="7">
    <source>
        <dbReference type="ARBA" id="ARBA00022982"/>
    </source>
</evidence>
<evidence type="ECO:0000313" key="11">
    <source>
        <dbReference type="EMBL" id="SFQ42014.1"/>
    </source>
</evidence>
<evidence type="ECO:0000256" key="2">
    <source>
        <dbReference type="ARBA" id="ARBA00015978"/>
    </source>
</evidence>
<evidence type="ECO:0000256" key="10">
    <source>
        <dbReference type="SAM" id="SignalP"/>
    </source>
</evidence>
<dbReference type="GO" id="GO:0005506">
    <property type="term" value="F:iron ion binding"/>
    <property type="evidence" value="ECO:0007669"/>
    <property type="project" value="InterPro"/>
</dbReference>
<keyword evidence="12" id="KW-1185">Reference proteome</keyword>
<dbReference type="InterPro" id="IPR003158">
    <property type="entry name" value="Photosyn_RC_cyt_c-su"/>
</dbReference>
<dbReference type="GO" id="GO:0030077">
    <property type="term" value="C:plasma membrane light-harvesting complex"/>
    <property type="evidence" value="ECO:0007669"/>
    <property type="project" value="InterPro"/>
</dbReference>
<keyword evidence="4" id="KW-0602">Photosynthesis</keyword>
<dbReference type="GO" id="GO:0020037">
    <property type="term" value="F:heme binding"/>
    <property type="evidence" value="ECO:0007669"/>
    <property type="project" value="InterPro"/>
</dbReference>
<accession>A0A1I5YCR6</accession>
<dbReference type="EMBL" id="FOXQ01000011">
    <property type="protein sequence ID" value="SFQ42014.1"/>
    <property type="molecule type" value="Genomic_DNA"/>
</dbReference>
<dbReference type="InterPro" id="IPR023119">
    <property type="entry name" value="Multihaem_cyt_PRC_cyt_su-like"/>
</dbReference>
<dbReference type="STRING" id="1465490.SAMN05444277_111117"/>
<sequence>MMHSNKRKLNFLLFLAVCVFISVAATKPAVSTKNNTSLSDTGLFKNLKVLPKDISKEDLEKVMHGFNKALGVRCNFCHSPGANGKMDFSSDAKSEKDIARYMLNMTHEINMKYFNPENSERPDTISVVKCVTCHHGNPHPEDAVLPDDDHGNMPPPPPPPGRDSSSNTPPPPPDHQ</sequence>
<name>A0A1I5YCR6_9BACT</name>
<evidence type="ECO:0000313" key="12">
    <source>
        <dbReference type="Proteomes" id="UP000199031"/>
    </source>
</evidence>
<dbReference type="RefSeq" id="WP_245751464.1">
    <property type="nucleotide sequence ID" value="NZ_FOXQ01000011.1"/>
</dbReference>
<reference evidence="11 12" key="1">
    <citation type="submission" date="2016-10" db="EMBL/GenBank/DDBJ databases">
        <authorList>
            <person name="de Groot N.N."/>
        </authorList>
    </citation>
    <scope>NUCLEOTIDE SEQUENCE [LARGE SCALE GENOMIC DNA]</scope>
    <source>
        <strain evidence="11 12">DSM 28286</strain>
    </source>
</reference>
<feature type="signal peptide" evidence="10">
    <location>
        <begin position="1"/>
        <end position="24"/>
    </location>
</feature>
<dbReference type="Gene3D" id="1.10.468.10">
    <property type="entry name" value="Photosynthetic Reaction Center, subunit C, domain 2"/>
    <property type="match status" value="1"/>
</dbReference>
<dbReference type="GO" id="GO:0009055">
    <property type="term" value="F:electron transfer activity"/>
    <property type="evidence" value="ECO:0007669"/>
    <property type="project" value="InterPro"/>
</dbReference>